<keyword evidence="4 8" id="KW-0812">Transmembrane</keyword>
<dbReference type="RefSeq" id="WP_379850244.1">
    <property type="nucleotide sequence ID" value="NZ_JBHSMA010000014.1"/>
</dbReference>
<dbReference type="EMBL" id="JBHSMA010000014">
    <property type="protein sequence ID" value="MFC5412585.1"/>
    <property type="molecule type" value="Genomic_DNA"/>
</dbReference>
<evidence type="ECO:0000256" key="10">
    <source>
        <dbReference type="SAM" id="MobiDB-lite"/>
    </source>
</evidence>
<dbReference type="SUPFAM" id="SSF56935">
    <property type="entry name" value="Porins"/>
    <property type="match status" value="1"/>
</dbReference>
<dbReference type="InterPro" id="IPR012910">
    <property type="entry name" value="Plug_dom"/>
</dbReference>
<evidence type="ECO:0000256" key="8">
    <source>
        <dbReference type="PROSITE-ProRule" id="PRU01360"/>
    </source>
</evidence>
<evidence type="ECO:0000259" key="11">
    <source>
        <dbReference type="Pfam" id="PF00593"/>
    </source>
</evidence>
<dbReference type="InterPro" id="IPR000531">
    <property type="entry name" value="Beta-barrel_TonB"/>
</dbReference>
<feature type="compositionally biased region" description="Polar residues" evidence="10">
    <location>
        <begin position="995"/>
        <end position="1005"/>
    </location>
</feature>
<dbReference type="Proteomes" id="UP001596106">
    <property type="component" value="Unassembled WGS sequence"/>
</dbReference>
<proteinExistence type="inferred from homology"/>
<keyword evidence="5 9" id="KW-0798">TonB box</keyword>
<dbReference type="Pfam" id="PF07715">
    <property type="entry name" value="Plug"/>
    <property type="match status" value="1"/>
</dbReference>
<evidence type="ECO:0000256" key="2">
    <source>
        <dbReference type="ARBA" id="ARBA00022448"/>
    </source>
</evidence>
<feature type="domain" description="TonB-dependent receptor-like beta-barrel" evidence="11">
    <location>
        <begin position="438"/>
        <end position="973"/>
    </location>
</feature>
<evidence type="ECO:0000256" key="4">
    <source>
        <dbReference type="ARBA" id="ARBA00022692"/>
    </source>
</evidence>
<reference evidence="14" key="1">
    <citation type="journal article" date="2019" name="Int. J. Syst. Evol. Microbiol.">
        <title>The Global Catalogue of Microorganisms (GCM) 10K type strain sequencing project: providing services to taxonomists for standard genome sequencing and annotation.</title>
        <authorList>
            <consortium name="The Broad Institute Genomics Platform"/>
            <consortium name="The Broad Institute Genome Sequencing Center for Infectious Disease"/>
            <person name="Wu L."/>
            <person name="Ma J."/>
        </authorList>
    </citation>
    <scope>NUCLEOTIDE SEQUENCE [LARGE SCALE GENOMIC DNA]</scope>
    <source>
        <strain evidence="14">CCUG 55250</strain>
    </source>
</reference>
<evidence type="ECO:0000256" key="7">
    <source>
        <dbReference type="ARBA" id="ARBA00023237"/>
    </source>
</evidence>
<feature type="region of interest" description="Disordered" evidence="10">
    <location>
        <begin position="993"/>
        <end position="1015"/>
    </location>
</feature>
<evidence type="ECO:0000256" key="5">
    <source>
        <dbReference type="ARBA" id="ARBA00023077"/>
    </source>
</evidence>
<comment type="similarity">
    <text evidence="8 9">Belongs to the TonB-dependent receptor family.</text>
</comment>
<accession>A0ABW0IGF5</accession>
<dbReference type="Pfam" id="PF13715">
    <property type="entry name" value="CarbopepD_reg_2"/>
    <property type="match status" value="1"/>
</dbReference>
<dbReference type="Gene3D" id="2.60.40.1120">
    <property type="entry name" value="Carboxypeptidase-like, regulatory domain"/>
    <property type="match status" value="1"/>
</dbReference>
<evidence type="ECO:0000256" key="6">
    <source>
        <dbReference type="ARBA" id="ARBA00023136"/>
    </source>
</evidence>
<dbReference type="InterPro" id="IPR036942">
    <property type="entry name" value="Beta-barrel_TonB_sf"/>
</dbReference>
<comment type="subcellular location">
    <subcellularLocation>
        <location evidence="1 8">Cell outer membrane</location>
        <topology evidence="1 8">Multi-pass membrane protein</topology>
    </subcellularLocation>
</comment>
<dbReference type="InterPro" id="IPR023996">
    <property type="entry name" value="TonB-dep_OMP_SusC/RagA"/>
</dbReference>
<dbReference type="InterPro" id="IPR008969">
    <property type="entry name" value="CarboxyPept-like_regulatory"/>
</dbReference>
<protein>
    <submittedName>
        <fullName evidence="13">SusC/RagA family TonB-linked outer membrane protein</fullName>
    </submittedName>
</protein>
<dbReference type="NCBIfam" id="TIGR04057">
    <property type="entry name" value="SusC_RagA_signa"/>
    <property type="match status" value="1"/>
</dbReference>
<evidence type="ECO:0000313" key="14">
    <source>
        <dbReference type="Proteomes" id="UP001596106"/>
    </source>
</evidence>
<keyword evidence="3 8" id="KW-1134">Transmembrane beta strand</keyword>
<keyword evidence="7 8" id="KW-0998">Cell outer membrane</keyword>
<gene>
    <name evidence="13" type="ORF">ACFPMF_24890</name>
</gene>
<feature type="domain" description="TonB-dependent receptor plug" evidence="12">
    <location>
        <begin position="137"/>
        <end position="256"/>
    </location>
</feature>
<evidence type="ECO:0000256" key="3">
    <source>
        <dbReference type="ARBA" id="ARBA00022452"/>
    </source>
</evidence>
<keyword evidence="14" id="KW-1185">Reference proteome</keyword>
<feature type="region of interest" description="Disordered" evidence="10">
    <location>
        <begin position="313"/>
        <end position="333"/>
    </location>
</feature>
<name>A0ABW0IGF5_9BACT</name>
<dbReference type="Gene3D" id="2.170.130.10">
    <property type="entry name" value="TonB-dependent receptor, plug domain"/>
    <property type="match status" value="1"/>
</dbReference>
<keyword evidence="2 8" id="KW-0813">Transport</keyword>
<dbReference type="Gene3D" id="2.40.170.20">
    <property type="entry name" value="TonB-dependent receptor, beta-barrel domain"/>
    <property type="match status" value="1"/>
</dbReference>
<evidence type="ECO:0000259" key="12">
    <source>
        <dbReference type="Pfam" id="PF07715"/>
    </source>
</evidence>
<evidence type="ECO:0000256" key="1">
    <source>
        <dbReference type="ARBA" id="ARBA00004571"/>
    </source>
</evidence>
<keyword evidence="6 8" id="KW-0472">Membrane</keyword>
<organism evidence="13 14">
    <name type="scientific">Larkinella bovis</name>
    <dbReference type="NCBI Taxonomy" id="683041"/>
    <lineage>
        <taxon>Bacteria</taxon>
        <taxon>Pseudomonadati</taxon>
        <taxon>Bacteroidota</taxon>
        <taxon>Cytophagia</taxon>
        <taxon>Cytophagales</taxon>
        <taxon>Spirosomataceae</taxon>
        <taxon>Larkinella</taxon>
    </lineage>
</organism>
<evidence type="ECO:0000256" key="9">
    <source>
        <dbReference type="RuleBase" id="RU003357"/>
    </source>
</evidence>
<dbReference type="Pfam" id="PF00593">
    <property type="entry name" value="TonB_dep_Rec_b-barrel"/>
    <property type="match status" value="1"/>
</dbReference>
<comment type="caution">
    <text evidence="13">The sequence shown here is derived from an EMBL/GenBank/DDBJ whole genome shotgun (WGS) entry which is preliminary data.</text>
</comment>
<sequence>MYLYSADSNRFHRSFRRPARPFRGGWLVVLALFLSIPATWAQNASVQGIVTDKNGDILPGVNIRIKGTNRGTTTEADGTFRLTLSDTSTPLVFSFIGYVTREITVGNQTSLSVQLDTDQRQLNEVIVVGYGTQERKNLIGSIAKIDPAATRDIPTGSFDAQLQGKVSGVQISSNTGVPGETVNIRVRGATSINADNDPLYVVDGVFINNNSLQTVSTGGKAVSPIADINPSDIESIEVLKDAEATALYGSRGANGVILITTKRGSFNQKSKINFNASYGLAKAAKLWELTTGPEHAQLVNEWWINTGKDDPGLKRTAENRPFRPVSEGGRGLPEEQQTYDRLGELFRTGRLQNYDLSLTGGTKTTKYYIGGGYNRQEAIIKPVYFERASFKVNLDQQVNDKVQVGVSNTFSRTFRNQARAGDGPAGGLLQAALHTPTYLSPVNEQGVPVGRAGFDNLRLLIDNYDVQSASLRYIGNLYADAQILPNLRFRTSWGIDYNNYNESEYWNNLLISGSPAGLATSTITQFTTWLNEQTLTYRQKFGNHTVGVLVGNTLQSDILTRTYAEGRGFANNQFTQISSAATTASSQSWSKSNLASFFSRIDYNFGGKYLVDFSIRADGSSRFGASNKWGYFPAIGAAWRIKQENFLRDSRLVSDLKLKASYGTTGNQNGIGNFAAQGLWTGGASYQGSPGIAPQQLGNPNLKWERTNQLNVGADVALFNDRLRVEFNVYQKYTTNGLLQLALAGTTGFSNYWSNAAEISNKGFELGIQSENIRRGGLTWTTSFNVAQNINKIEKLENPLRYGSRDLILQQQGTPLYSFWVYKQLGVDPETGNVIYEDINNDGKITVADRQILGSIWPKFFGGLTNNLTYRGFDLGVFFAFQYGNKVYNHNKFFGEGGGARDAARVILASNNARWQKPGDITDVPRPDGININNYRDGGSRWLEDGSFLRLRSLNLGYTLPKQLTTKARLENVRVYLAGANLLLITKYTGLDPESSASSDPNQQGIDLGTPPQPRSIQLGVNLTL</sequence>
<dbReference type="NCBIfam" id="TIGR04056">
    <property type="entry name" value="OMP_RagA_SusC"/>
    <property type="match status" value="1"/>
</dbReference>
<dbReference type="InterPro" id="IPR039426">
    <property type="entry name" value="TonB-dep_rcpt-like"/>
</dbReference>
<dbReference type="InterPro" id="IPR023997">
    <property type="entry name" value="TonB-dep_OMP_SusC/RagA_CS"/>
</dbReference>
<dbReference type="PROSITE" id="PS52016">
    <property type="entry name" value="TONB_DEPENDENT_REC_3"/>
    <property type="match status" value="1"/>
</dbReference>
<dbReference type="InterPro" id="IPR037066">
    <property type="entry name" value="Plug_dom_sf"/>
</dbReference>
<evidence type="ECO:0000313" key="13">
    <source>
        <dbReference type="EMBL" id="MFC5412585.1"/>
    </source>
</evidence>
<dbReference type="SUPFAM" id="SSF49464">
    <property type="entry name" value="Carboxypeptidase regulatory domain-like"/>
    <property type="match status" value="1"/>
</dbReference>